<evidence type="ECO:0000313" key="12">
    <source>
        <dbReference type="Proteomes" id="UP000231962"/>
    </source>
</evidence>
<dbReference type="InterPro" id="IPR004358">
    <property type="entry name" value="Sig_transdc_His_kin-like_C"/>
</dbReference>
<keyword evidence="6" id="KW-0175">Coiled coil</keyword>
<dbReference type="PROSITE" id="PS50109">
    <property type="entry name" value="HIS_KIN"/>
    <property type="match status" value="1"/>
</dbReference>
<evidence type="ECO:0000256" key="2">
    <source>
        <dbReference type="ARBA" id="ARBA00012438"/>
    </source>
</evidence>
<feature type="coiled-coil region" evidence="6">
    <location>
        <begin position="408"/>
        <end position="446"/>
    </location>
</feature>
<feature type="transmembrane region" description="Helical" evidence="7">
    <location>
        <begin position="73"/>
        <end position="91"/>
    </location>
</feature>
<evidence type="ECO:0000256" key="5">
    <source>
        <dbReference type="ARBA" id="ARBA00022777"/>
    </source>
</evidence>
<keyword evidence="12" id="KW-1185">Reference proteome</keyword>
<dbReference type="Proteomes" id="UP000231962">
    <property type="component" value="Unassembled WGS sequence"/>
</dbReference>
<feature type="domain" description="PAS" evidence="9">
    <location>
        <begin position="287"/>
        <end position="362"/>
    </location>
</feature>
<keyword evidence="7" id="KW-0812">Transmembrane</keyword>
<keyword evidence="3" id="KW-0597">Phosphoprotein</keyword>
<feature type="transmembrane region" description="Helical" evidence="7">
    <location>
        <begin position="26"/>
        <end position="43"/>
    </location>
</feature>
<dbReference type="SUPFAM" id="SSF55874">
    <property type="entry name" value="ATPase domain of HSP90 chaperone/DNA topoisomerase II/histidine kinase"/>
    <property type="match status" value="1"/>
</dbReference>
<feature type="transmembrane region" description="Helical" evidence="7">
    <location>
        <begin position="130"/>
        <end position="154"/>
    </location>
</feature>
<accession>A0A2M9ZS24</accession>
<protein>
    <recommendedName>
        <fullName evidence="2">histidine kinase</fullName>
        <ecNumber evidence="2">2.7.13.3</ecNumber>
    </recommendedName>
</protein>
<dbReference type="InterPro" id="IPR000014">
    <property type="entry name" value="PAS"/>
</dbReference>
<dbReference type="InterPro" id="IPR005467">
    <property type="entry name" value="His_kinase_dom"/>
</dbReference>
<dbReference type="EMBL" id="NPDZ01000001">
    <property type="protein sequence ID" value="PJZ74824.1"/>
    <property type="molecule type" value="Genomic_DNA"/>
</dbReference>
<proteinExistence type="predicted"/>
<comment type="caution">
    <text evidence="11">The sequence shown here is derived from an EMBL/GenBank/DDBJ whole genome shotgun (WGS) entry which is preliminary data.</text>
</comment>
<evidence type="ECO:0000313" key="13">
    <source>
        <dbReference type="Proteomes" id="UP000231990"/>
    </source>
</evidence>
<evidence type="ECO:0000259" key="8">
    <source>
        <dbReference type="PROSITE" id="PS50109"/>
    </source>
</evidence>
<dbReference type="NCBIfam" id="TIGR00229">
    <property type="entry name" value="sensory_box"/>
    <property type="match status" value="1"/>
</dbReference>
<gene>
    <name evidence="10" type="ORF">CH360_01950</name>
    <name evidence="11" type="ORF">CH373_01950</name>
</gene>
<dbReference type="PANTHER" id="PTHR43304">
    <property type="entry name" value="PHYTOCHROME-LIKE PROTEIN CPH1"/>
    <property type="match status" value="1"/>
</dbReference>
<evidence type="ECO:0000313" key="11">
    <source>
        <dbReference type="EMBL" id="PJZ74824.1"/>
    </source>
</evidence>
<dbReference type="SMART" id="SM00387">
    <property type="entry name" value="HATPase_c"/>
    <property type="match status" value="1"/>
</dbReference>
<evidence type="ECO:0000313" key="10">
    <source>
        <dbReference type="EMBL" id="PJZ71290.1"/>
    </source>
</evidence>
<keyword evidence="7" id="KW-0472">Membrane</keyword>
<dbReference type="SUPFAM" id="SSF47384">
    <property type="entry name" value="Homodimeric domain of signal transducing histidine kinase"/>
    <property type="match status" value="1"/>
</dbReference>
<dbReference type="PANTHER" id="PTHR43304:SF1">
    <property type="entry name" value="PAC DOMAIN-CONTAINING PROTEIN"/>
    <property type="match status" value="1"/>
</dbReference>
<dbReference type="InterPro" id="IPR036890">
    <property type="entry name" value="HATPase_C_sf"/>
</dbReference>
<evidence type="ECO:0000256" key="7">
    <source>
        <dbReference type="SAM" id="Phobius"/>
    </source>
</evidence>
<evidence type="ECO:0000256" key="6">
    <source>
        <dbReference type="SAM" id="Coils"/>
    </source>
</evidence>
<dbReference type="InterPro" id="IPR036097">
    <property type="entry name" value="HisK_dim/P_sf"/>
</dbReference>
<dbReference type="Gene3D" id="3.30.450.20">
    <property type="entry name" value="PAS domain"/>
    <property type="match status" value="2"/>
</dbReference>
<organism evidence="11 13">
    <name type="scientific">Leptospira perolatii</name>
    <dbReference type="NCBI Taxonomy" id="2023191"/>
    <lineage>
        <taxon>Bacteria</taxon>
        <taxon>Pseudomonadati</taxon>
        <taxon>Spirochaetota</taxon>
        <taxon>Spirochaetia</taxon>
        <taxon>Leptospirales</taxon>
        <taxon>Leptospiraceae</taxon>
        <taxon>Leptospira</taxon>
    </lineage>
</organism>
<feature type="transmembrane region" description="Helical" evidence="7">
    <location>
        <begin position="50"/>
        <end position="67"/>
    </location>
</feature>
<dbReference type="EMBL" id="NPDY01000001">
    <property type="protein sequence ID" value="PJZ71290.1"/>
    <property type="molecule type" value="Genomic_DNA"/>
</dbReference>
<feature type="transmembrane region" description="Helical" evidence="7">
    <location>
        <begin position="98"/>
        <end position="115"/>
    </location>
</feature>
<keyword evidence="5 11" id="KW-0418">Kinase</keyword>
<dbReference type="InterPro" id="IPR003661">
    <property type="entry name" value="HisK_dim/P_dom"/>
</dbReference>
<dbReference type="CDD" id="cd00130">
    <property type="entry name" value="PAS"/>
    <property type="match status" value="1"/>
</dbReference>
<dbReference type="OrthoDB" id="9784397at2"/>
<comment type="catalytic activity">
    <reaction evidence="1">
        <text>ATP + protein L-histidine = ADP + protein N-phospho-L-histidine.</text>
        <dbReference type="EC" id="2.7.13.3"/>
    </reaction>
</comment>
<dbReference type="PRINTS" id="PR00344">
    <property type="entry name" value="BCTRLSENSOR"/>
</dbReference>
<keyword evidence="7" id="KW-1133">Transmembrane helix</keyword>
<dbReference type="EC" id="2.7.13.3" evidence="2"/>
<dbReference type="AlphaFoldDB" id="A0A2M9ZS24"/>
<dbReference type="Pfam" id="PF02518">
    <property type="entry name" value="HATPase_c"/>
    <property type="match status" value="1"/>
</dbReference>
<dbReference type="PROSITE" id="PS50112">
    <property type="entry name" value="PAS"/>
    <property type="match status" value="1"/>
</dbReference>
<dbReference type="Pfam" id="PF13426">
    <property type="entry name" value="PAS_9"/>
    <property type="match status" value="1"/>
</dbReference>
<keyword evidence="4" id="KW-0808">Transferase</keyword>
<reference evidence="12 13" key="1">
    <citation type="submission" date="2017-07" db="EMBL/GenBank/DDBJ databases">
        <title>Leptospira spp. isolated from tropical soils.</title>
        <authorList>
            <person name="Thibeaux R."/>
            <person name="Iraola G."/>
            <person name="Ferres I."/>
            <person name="Bierque E."/>
            <person name="Girault D."/>
            <person name="Soupe-Gilbert M.-E."/>
            <person name="Picardeau M."/>
            <person name="Goarant C."/>
        </authorList>
    </citation>
    <scope>NUCLEOTIDE SEQUENCE [LARGE SCALE GENOMIC DNA]</scope>
    <source>
        <strain evidence="11 13">FH1-B-B1</strain>
        <strain evidence="10 12">FH1-B-C1</strain>
    </source>
</reference>
<evidence type="ECO:0000259" key="9">
    <source>
        <dbReference type="PROSITE" id="PS50112"/>
    </source>
</evidence>
<dbReference type="InterPro" id="IPR052162">
    <property type="entry name" value="Sensor_kinase/Photoreceptor"/>
</dbReference>
<sequence length="764" mass="87239">MSLCFVSALLFGLFYPFVAEPPIEVYLPIYALPFILILSHFLLRSGRTKIAAHALIGFGWILAFAWISKEGGIHSVLFSLCIVMIVLSLLVLDEKSTYVYASIAISIAAARMISWDNRFWINFSGRQGDWIMLAGQVLGFVFLILLMRIALFGFRRIKDEISQIQRYAKLGGWTLNTVTHQAILSKEYLALLGEPEAKEIQILSFEEFLQRYVIPEDIPKVIGMMSEALKNRHDPNFSSVFYYRTRLKNGEIRYILVNGKYRDDVVGFGTAQDITEIQIAQEELRRSQELFSKVFQLSPYAIAISTMDEGRYIDVNDGFASLFGYTREEVVGRTTFEINLWVDPEHRMYFVKKLLKDGLLKNEETEYRRKDGRIIQAEFSTRVAIINGQQWLISVVRDLADRKEAQKLRILNLEILSQKELIEKQKRELENTLENLTRTQSQLILSEKMAALGQLVAGIAHELSNPIGVIRSSNELLKIHFAKNEQKIDRAIQILSSLDKEQKEELIRIFEKAKTCPDLLSPKELRLRSKNLESKLMERGFENDIRNLAEGIAENGLDSFLEEFPKLFGSSDSRNVLEFVLEEIQAERHSKLIEMSVDRTSKVVYALRNYSHFDGSGQKSQVCLQENLETVLTIYHNQLKSGIAVTKEYNPVPNIQANSDDLLHVWSNLIYNAAQAMNFSGELLVGVYESGKERVEVQIKDSGPGIPEAIQHRIFEPFFTTKARGQGSGLGLDITRRIVENHKGEIRFETSEKGTTFFVTLPIC</sequence>
<dbReference type="Gene3D" id="1.10.287.130">
    <property type="match status" value="1"/>
</dbReference>
<name>A0A2M9ZS24_9LEPT</name>
<feature type="domain" description="Histidine kinase" evidence="8">
    <location>
        <begin position="458"/>
        <end position="764"/>
    </location>
</feature>
<dbReference type="CDD" id="cd00082">
    <property type="entry name" value="HisKA"/>
    <property type="match status" value="1"/>
</dbReference>
<dbReference type="Proteomes" id="UP000231990">
    <property type="component" value="Unassembled WGS sequence"/>
</dbReference>
<dbReference type="SUPFAM" id="SSF55785">
    <property type="entry name" value="PYP-like sensor domain (PAS domain)"/>
    <property type="match status" value="2"/>
</dbReference>
<dbReference type="Gene3D" id="3.30.565.10">
    <property type="entry name" value="Histidine kinase-like ATPase, C-terminal domain"/>
    <property type="match status" value="1"/>
</dbReference>
<dbReference type="InterPro" id="IPR035965">
    <property type="entry name" value="PAS-like_dom_sf"/>
</dbReference>
<dbReference type="InterPro" id="IPR003594">
    <property type="entry name" value="HATPase_dom"/>
</dbReference>
<dbReference type="GO" id="GO:0000155">
    <property type="term" value="F:phosphorelay sensor kinase activity"/>
    <property type="evidence" value="ECO:0007669"/>
    <property type="project" value="InterPro"/>
</dbReference>
<dbReference type="SMART" id="SM00091">
    <property type="entry name" value="PAS"/>
    <property type="match status" value="1"/>
</dbReference>
<evidence type="ECO:0000256" key="3">
    <source>
        <dbReference type="ARBA" id="ARBA00022553"/>
    </source>
</evidence>
<evidence type="ECO:0000256" key="4">
    <source>
        <dbReference type="ARBA" id="ARBA00022679"/>
    </source>
</evidence>
<evidence type="ECO:0000256" key="1">
    <source>
        <dbReference type="ARBA" id="ARBA00000085"/>
    </source>
</evidence>